<evidence type="ECO:0000259" key="3">
    <source>
        <dbReference type="Pfam" id="PF00561"/>
    </source>
</evidence>
<evidence type="ECO:0000256" key="2">
    <source>
        <dbReference type="SAM" id="MobiDB-lite"/>
    </source>
</evidence>
<dbReference type="PRINTS" id="PR00412">
    <property type="entry name" value="EPOXHYDRLASE"/>
</dbReference>
<organism evidence="4 5">
    <name type="scientific">Lolliginicoccus lacisalsi</name>
    <dbReference type="NCBI Taxonomy" id="2742202"/>
    <lineage>
        <taxon>Bacteria</taxon>
        <taxon>Bacillati</taxon>
        <taxon>Actinomycetota</taxon>
        <taxon>Actinomycetes</taxon>
        <taxon>Mycobacteriales</taxon>
        <taxon>Hoyosellaceae</taxon>
        <taxon>Lolliginicoccus</taxon>
    </lineage>
</organism>
<dbReference type="Proteomes" id="UP000642993">
    <property type="component" value="Unassembled WGS sequence"/>
</dbReference>
<dbReference type="SUPFAM" id="SSF53474">
    <property type="entry name" value="alpha/beta-Hydrolases"/>
    <property type="match status" value="1"/>
</dbReference>
<dbReference type="InterPro" id="IPR000639">
    <property type="entry name" value="Epox_hydrolase-like"/>
</dbReference>
<reference evidence="4" key="1">
    <citation type="submission" date="2020-09" db="EMBL/GenBank/DDBJ databases">
        <title>Hoyosella lacisalsi sp. nov., a halotolerant actinobacterium isolated from soil of Lake Gudzhirganskoe.</title>
        <authorList>
            <person name="Yang Q."/>
            <person name="Guo P.Y."/>
            <person name="Liu S.W."/>
            <person name="Li F.N."/>
            <person name="Sun C.H."/>
        </authorList>
    </citation>
    <scope>NUCLEOTIDE SEQUENCE</scope>
    <source>
        <strain evidence="4">G463</strain>
    </source>
</reference>
<comment type="caution">
    <text evidence="4">The sequence shown here is derived from an EMBL/GenBank/DDBJ whole genome shotgun (WGS) entry which is preliminary data.</text>
</comment>
<sequence>MTTTPITHSTVRNGAIELAVQEQGNPSGETLVLVHGWPDTHELWHHVVPLLADTFRIISYDTRGAGASTVPTRLADYRLPLLADDFFHVIDAVSPTEKVHVLAHDWGGIEVWEAVASLRAAERIASFTVTSGPNLDVLGSWAHETLSRPTPRNLSGPLKQVIASYYTGLFQLPKLPEFVLRRGLAQRWARFLGVFDGLDPAQVRTASTLPDDMANGVNRYRANIAPKLRRPEPRTISIPVQAVINQRDRAVLRGHYEHYDRFVPRLTRTPLDSGHWAPFSHPAELAAATRDFAAQHPARPGSTPPAREHQAGHGDS</sequence>
<dbReference type="PANTHER" id="PTHR43329">
    <property type="entry name" value="EPOXIDE HYDROLASE"/>
    <property type="match status" value="1"/>
</dbReference>
<dbReference type="AlphaFoldDB" id="A0A927JB76"/>
<feature type="compositionally biased region" description="Basic and acidic residues" evidence="2">
    <location>
        <begin position="306"/>
        <end position="316"/>
    </location>
</feature>
<name>A0A927JB76_9ACTN</name>
<evidence type="ECO:0000256" key="1">
    <source>
        <dbReference type="ARBA" id="ARBA00022801"/>
    </source>
</evidence>
<keyword evidence="1 4" id="KW-0378">Hydrolase</keyword>
<accession>A0A927JB76</accession>
<dbReference type="RefSeq" id="WP_192038471.1">
    <property type="nucleotide sequence ID" value="NZ_JACYWE010000003.1"/>
</dbReference>
<dbReference type="Gene3D" id="3.40.50.1820">
    <property type="entry name" value="alpha/beta hydrolase"/>
    <property type="match status" value="1"/>
</dbReference>
<protein>
    <submittedName>
        <fullName evidence="4">Alpha/beta fold hydrolase</fullName>
    </submittedName>
</protein>
<dbReference type="EMBL" id="JACYWE010000003">
    <property type="protein sequence ID" value="MBD8505979.1"/>
    <property type="molecule type" value="Genomic_DNA"/>
</dbReference>
<proteinExistence type="predicted"/>
<dbReference type="GO" id="GO:0016787">
    <property type="term" value="F:hydrolase activity"/>
    <property type="evidence" value="ECO:0007669"/>
    <property type="project" value="UniProtKB-KW"/>
</dbReference>
<evidence type="ECO:0000313" key="5">
    <source>
        <dbReference type="Proteomes" id="UP000642993"/>
    </source>
</evidence>
<dbReference type="InterPro" id="IPR029058">
    <property type="entry name" value="AB_hydrolase_fold"/>
</dbReference>
<keyword evidence="5" id="KW-1185">Reference proteome</keyword>
<feature type="region of interest" description="Disordered" evidence="2">
    <location>
        <begin position="288"/>
        <end position="316"/>
    </location>
</feature>
<gene>
    <name evidence="4" type="ORF">HT102_05720</name>
</gene>
<feature type="domain" description="AB hydrolase-1" evidence="3">
    <location>
        <begin position="30"/>
        <end position="282"/>
    </location>
</feature>
<dbReference type="InterPro" id="IPR000073">
    <property type="entry name" value="AB_hydrolase_1"/>
</dbReference>
<evidence type="ECO:0000313" key="4">
    <source>
        <dbReference type="EMBL" id="MBD8505979.1"/>
    </source>
</evidence>
<dbReference type="Pfam" id="PF00561">
    <property type="entry name" value="Abhydrolase_1"/>
    <property type="match status" value="1"/>
</dbReference>